<organism evidence="1 2">
    <name type="scientific">Lachnoanaerobaculum saburreum F0468</name>
    <dbReference type="NCBI Taxonomy" id="1095750"/>
    <lineage>
        <taxon>Bacteria</taxon>
        <taxon>Bacillati</taxon>
        <taxon>Bacillota</taxon>
        <taxon>Clostridia</taxon>
        <taxon>Lachnospirales</taxon>
        <taxon>Lachnospiraceae</taxon>
        <taxon>Lachnoanaerobaculum</taxon>
    </lineage>
</organism>
<dbReference type="EMBL" id="AJGH01000016">
    <property type="protein sequence ID" value="EIC96977.1"/>
    <property type="molecule type" value="Genomic_DNA"/>
</dbReference>
<dbReference type="AlphaFoldDB" id="I0RBB9"/>
<accession>I0RBB9</accession>
<comment type="caution">
    <text evidence="1">The sequence shown here is derived from an EMBL/GenBank/DDBJ whole genome shotgun (WGS) entry which is preliminary data.</text>
</comment>
<gene>
    <name evidence="1" type="ORF">HMPREF9970_0174</name>
</gene>
<name>I0RBB9_9FIRM</name>
<dbReference type="RefSeq" id="WP_008752980.1">
    <property type="nucleotide sequence ID" value="NZ_AJGH01000016.1"/>
</dbReference>
<reference evidence="1 2" key="1">
    <citation type="submission" date="2012-03" db="EMBL/GenBank/DDBJ databases">
        <authorList>
            <person name="Durkin A.S."/>
            <person name="McCorrison J."/>
            <person name="Torralba M."/>
            <person name="Gillis M."/>
            <person name="Methe B."/>
            <person name="Sutton G."/>
            <person name="Nelson K.E."/>
        </authorList>
    </citation>
    <scope>NUCLEOTIDE SEQUENCE [LARGE SCALE GENOMIC DNA]</scope>
    <source>
        <strain evidence="1 2">F0468</strain>
    </source>
</reference>
<evidence type="ECO:0000313" key="1">
    <source>
        <dbReference type="EMBL" id="EIC96977.1"/>
    </source>
</evidence>
<keyword evidence="2" id="KW-1185">Reference proteome</keyword>
<proteinExistence type="predicted"/>
<evidence type="ECO:0000313" key="2">
    <source>
        <dbReference type="Proteomes" id="UP000005039"/>
    </source>
</evidence>
<dbReference type="Proteomes" id="UP000005039">
    <property type="component" value="Unassembled WGS sequence"/>
</dbReference>
<protein>
    <submittedName>
        <fullName evidence="1">Uncharacterized protein</fullName>
    </submittedName>
</protein>
<dbReference type="OrthoDB" id="9942597at2"/>
<sequence>MMEDKRKEELKEKAECVSAWLEEIRLCNEEITEVSKAFEIIDFNWPCDILVKPLDEKILEVPLTGPRRAKIISAIKEELMDKARDYKDKISKAYQELDKLLK</sequence>
<dbReference type="PATRIC" id="fig|1095750.3.peg.287"/>